<dbReference type="Proteomes" id="UP000185062">
    <property type="component" value="Unassembled WGS sequence"/>
</dbReference>
<evidence type="ECO:0000313" key="1">
    <source>
        <dbReference type="EMBL" id="SIO43032.1"/>
    </source>
</evidence>
<keyword evidence="2" id="KW-1185">Reference proteome</keyword>
<name>A0A1N6JFA7_9PROT</name>
<organism evidence="1 2">
    <name type="scientific">Nitrosomonas cryotolerans ATCC 49181</name>
    <dbReference type="NCBI Taxonomy" id="1131553"/>
    <lineage>
        <taxon>Bacteria</taxon>
        <taxon>Pseudomonadati</taxon>
        <taxon>Pseudomonadota</taxon>
        <taxon>Betaproteobacteria</taxon>
        <taxon>Nitrosomonadales</taxon>
        <taxon>Nitrosomonadaceae</taxon>
        <taxon>Nitrosomonas</taxon>
    </lineage>
</organism>
<accession>A0A1N6JFA7</accession>
<sequence length="44" mass="5096">MMKQVWAESLRHDPTYNWSFSLAKESLTLCTAPSRISQLLRGLE</sequence>
<protein>
    <submittedName>
        <fullName evidence="1">Uncharacterized protein</fullName>
    </submittedName>
</protein>
<dbReference type="EMBL" id="FSRO01000001">
    <property type="protein sequence ID" value="SIO43032.1"/>
    <property type="molecule type" value="Genomic_DNA"/>
</dbReference>
<dbReference type="AlphaFoldDB" id="A0A1N6JFA7"/>
<gene>
    <name evidence="1" type="ORF">SAMN02743940_2570</name>
</gene>
<evidence type="ECO:0000313" key="2">
    <source>
        <dbReference type="Proteomes" id="UP000185062"/>
    </source>
</evidence>
<proteinExistence type="predicted"/>
<reference evidence="1 2" key="1">
    <citation type="submission" date="2016-12" db="EMBL/GenBank/DDBJ databases">
        <authorList>
            <person name="Song W.-J."/>
            <person name="Kurnit D.M."/>
        </authorList>
    </citation>
    <scope>NUCLEOTIDE SEQUENCE [LARGE SCALE GENOMIC DNA]</scope>
    <source>
        <strain evidence="1 2">ATCC 49181</strain>
    </source>
</reference>